<dbReference type="InterPro" id="IPR029016">
    <property type="entry name" value="GAF-like_dom_sf"/>
</dbReference>
<reference evidence="9" key="1">
    <citation type="submission" date="2017-09" db="EMBL/GenBank/DDBJ databases">
        <title>Depth-based differentiation of microbial function through sediment-hosted aquifers and enrichment of novel symbionts in the deep terrestrial subsurface.</title>
        <authorList>
            <person name="Probst A.J."/>
            <person name="Ladd B."/>
            <person name="Jarett J.K."/>
            <person name="Geller-Mcgrath D.E."/>
            <person name="Sieber C.M.K."/>
            <person name="Emerson J.B."/>
            <person name="Anantharaman K."/>
            <person name="Thomas B.C."/>
            <person name="Malmstrom R."/>
            <person name="Stieglmeier M."/>
            <person name="Klingl A."/>
            <person name="Woyke T."/>
            <person name="Ryan C.M."/>
            <person name="Banfield J.F."/>
        </authorList>
    </citation>
    <scope>NUCLEOTIDE SEQUENCE [LARGE SCALE GENOMIC DNA]</scope>
</reference>
<dbReference type="GO" id="GO:0045892">
    <property type="term" value="P:negative regulation of DNA-templated transcription"/>
    <property type="evidence" value="ECO:0007669"/>
    <property type="project" value="UniProtKB-UniRule"/>
</dbReference>
<dbReference type="Pfam" id="PF01628">
    <property type="entry name" value="HrcA"/>
    <property type="match status" value="1"/>
</dbReference>
<accession>A0A2M7XE19</accession>
<evidence type="ECO:0000313" key="8">
    <source>
        <dbReference type="EMBL" id="PJA46113.1"/>
    </source>
</evidence>
<feature type="domain" description="Winged helix-turn-helix transcription repressor HrcA DNA-binding" evidence="7">
    <location>
        <begin position="5"/>
        <end position="73"/>
    </location>
</feature>
<proteinExistence type="inferred from homology"/>
<dbReference type="InterPro" id="IPR036388">
    <property type="entry name" value="WH-like_DNA-bd_sf"/>
</dbReference>
<dbReference type="PANTHER" id="PTHR34824">
    <property type="entry name" value="HEAT-INDUCIBLE TRANSCRIPTION REPRESSOR HRCA"/>
    <property type="match status" value="1"/>
</dbReference>
<dbReference type="Gene3D" id="3.30.450.40">
    <property type="match status" value="1"/>
</dbReference>
<dbReference type="SUPFAM" id="SSF46785">
    <property type="entry name" value="Winged helix' DNA-binding domain"/>
    <property type="match status" value="1"/>
</dbReference>
<dbReference type="EMBL" id="PFWT01000017">
    <property type="protein sequence ID" value="PJA46113.1"/>
    <property type="molecule type" value="Genomic_DNA"/>
</dbReference>
<dbReference type="AlphaFoldDB" id="A0A2M7XE19"/>
<dbReference type="InterPro" id="IPR036390">
    <property type="entry name" value="WH_DNA-bd_sf"/>
</dbReference>
<comment type="function">
    <text evidence="5">Negative regulator of class I heat shock genes (grpE-dnaK-dnaJ and groELS operons). Prevents heat-shock induction of these operons.</text>
</comment>
<dbReference type="InterPro" id="IPR021153">
    <property type="entry name" value="HrcA_C"/>
</dbReference>
<evidence type="ECO:0000259" key="7">
    <source>
        <dbReference type="Pfam" id="PF03444"/>
    </source>
</evidence>
<organism evidence="8 9">
    <name type="scientific">Candidatus Uhrbacteria bacterium CG_4_9_14_3_um_filter_41_35</name>
    <dbReference type="NCBI Taxonomy" id="1975034"/>
    <lineage>
        <taxon>Bacteria</taxon>
        <taxon>Candidatus Uhriibacteriota</taxon>
    </lineage>
</organism>
<keyword evidence="2 5" id="KW-0805">Transcription regulation</keyword>
<keyword evidence="1 5" id="KW-0678">Repressor</keyword>
<dbReference type="Pfam" id="PF03444">
    <property type="entry name" value="WHD_HrcA"/>
    <property type="match status" value="1"/>
</dbReference>
<dbReference type="GO" id="GO:0003677">
    <property type="term" value="F:DNA binding"/>
    <property type="evidence" value="ECO:0007669"/>
    <property type="project" value="InterPro"/>
</dbReference>
<keyword evidence="4 5" id="KW-0804">Transcription</keyword>
<evidence type="ECO:0000256" key="1">
    <source>
        <dbReference type="ARBA" id="ARBA00022491"/>
    </source>
</evidence>
<evidence type="ECO:0000313" key="9">
    <source>
        <dbReference type="Proteomes" id="UP000231263"/>
    </source>
</evidence>
<dbReference type="PANTHER" id="PTHR34824:SF1">
    <property type="entry name" value="HEAT-INDUCIBLE TRANSCRIPTION REPRESSOR HRCA"/>
    <property type="match status" value="1"/>
</dbReference>
<comment type="similarity">
    <text evidence="5">Belongs to the HrcA family.</text>
</comment>
<name>A0A2M7XE19_9BACT</name>
<protein>
    <recommendedName>
        <fullName evidence="5">Heat-inducible transcription repressor HrcA</fullName>
    </recommendedName>
</protein>
<dbReference type="HAMAP" id="MF_00081">
    <property type="entry name" value="HrcA"/>
    <property type="match status" value="1"/>
</dbReference>
<comment type="caution">
    <text evidence="8">The sequence shown here is derived from an EMBL/GenBank/DDBJ whole genome shotgun (WGS) entry which is preliminary data.</text>
</comment>
<evidence type="ECO:0000259" key="6">
    <source>
        <dbReference type="Pfam" id="PF01628"/>
    </source>
</evidence>
<sequence>MNINQRQAYILIAIIDEYVRTAQPVASKTICEKLDLDVSPATVRNDMVQLETVGYLRQPHTSAGRVPTEEGYRFYLTIMNLPKRALRVSAPLKQIEVQDSLEIFAKKVAGELVSMSGEAAFVSVRMSDTNKKIHYTGLNNLFEKPDFDDLQKLRRLSTILDSLVNTIDNIGDIGEADKVWIGSENPFGDQVSTMVVKYNMPSGLDGIIGLIGPIRMDYQKNMKLLCEARKVMEESYEK</sequence>
<evidence type="ECO:0000256" key="5">
    <source>
        <dbReference type="HAMAP-Rule" id="MF_00081"/>
    </source>
</evidence>
<evidence type="ECO:0000256" key="4">
    <source>
        <dbReference type="ARBA" id="ARBA00023163"/>
    </source>
</evidence>
<dbReference type="Proteomes" id="UP000231263">
    <property type="component" value="Unassembled WGS sequence"/>
</dbReference>
<dbReference type="InterPro" id="IPR005104">
    <property type="entry name" value="WHTH_HrcA_DNA-bd"/>
</dbReference>
<gene>
    <name evidence="5" type="primary">hrcA</name>
    <name evidence="8" type="ORF">CO173_03675</name>
</gene>
<feature type="domain" description="Heat-inducible transcription repressor HrcA C-terminal" evidence="6">
    <location>
        <begin position="120"/>
        <end position="221"/>
    </location>
</feature>
<keyword evidence="3 5" id="KW-0346">Stress response</keyword>
<evidence type="ECO:0000256" key="2">
    <source>
        <dbReference type="ARBA" id="ARBA00023015"/>
    </source>
</evidence>
<dbReference type="InterPro" id="IPR002571">
    <property type="entry name" value="HrcA"/>
</dbReference>
<dbReference type="Gene3D" id="1.10.10.10">
    <property type="entry name" value="Winged helix-like DNA-binding domain superfamily/Winged helix DNA-binding domain"/>
    <property type="match status" value="1"/>
</dbReference>
<evidence type="ECO:0000256" key="3">
    <source>
        <dbReference type="ARBA" id="ARBA00023016"/>
    </source>
</evidence>
<dbReference type="SUPFAM" id="SSF55781">
    <property type="entry name" value="GAF domain-like"/>
    <property type="match status" value="1"/>
</dbReference>